<keyword evidence="2" id="KW-1185">Reference proteome</keyword>
<dbReference type="Proteomes" id="UP000217289">
    <property type="component" value="Chromosome"/>
</dbReference>
<organism evidence="1 2">
    <name type="scientific">Melittangium boletus DSM 14713</name>
    <dbReference type="NCBI Taxonomy" id="1294270"/>
    <lineage>
        <taxon>Bacteria</taxon>
        <taxon>Pseudomonadati</taxon>
        <taxon>Myxococcota</taxon>
        <taxon>Myxococcia</taxon>
        <taxon>Myxococcales</taxon>
        <taxon>Cystobacterineae</taxon>
        <taxon>Archangiaceae</taxon>
        <taxon>Melittangium</taxon>
    </lineage>
</organism>
<dbReference type="AlphaFoldDB" id="A0A250IQL3"/>
<protein>
    <submittedName>
        <fullName evidence="1">Uncharacterized protein</fullName>
    </submittedName>
</protein>
<name>A0A250IQL3_9BACT</name>
<sequence>MHRFARRVRERGITNGVEETWSLSSASDYGAGTAIVIRTGR</sequence>
<reference evidence="1 2" key="1">
    <citation type="submission" date="2017-06" db="EMBL/GenBank/DDBJ databases">
        <authorList>
            <person name="Kim H.J."/>
            <person name="Triplett B.A."/>
        </authorList>
    </citation>
    <scope>NUCLEOTIDE SEQUENCE [LARGE SCALE GENOMIC DNA]</scope>
    <source>
        <strain evidence="1 2">DSM 14713</strain>
    </source>
</reference>
<gene>
    <name evidence="1" type="ORF">MEBOL_006965</name>
</gene>
<proteinExistence type="predicted"/>
<accession>A0A250IQL3</accession>
<evidence type="ECO:0000313" key="2">
    <source>
        <dbReference type="Proteomes" id="UP000217289"/>
    </source>
</evidence>
<dbReference type="EMBL" id="CP022163">
    <property type="protein sequence ID" value="ATB33467.1"/>
    <property type="molecule type" value="Genomic_DNA"/>
</dbReference>
<evidence type="ECO:0000313" key="1">
    <source>
        <dbReference type="EMBL" id="ATB33467.1"/>
    </source>
</evidence>
<dbReference type="KEGG" id="mbd:MEBOL_006965"/>